<keyword evidence="2" id="KW-0378">Hydrolase</keyword>
<evidence type="ECO:0000256" key="1">
    <source>
        <dbReference type="ARBA" id="ARBA00023098"/>
    </source>
</evidence>
<keyword evidence="2" id="KW-0442">Lipid degradation</keyword>
<sequence>MGIFNARDVLRGVCFAAALFTAGCSYPTRNQEAQIVDESHGYRWNKLPPSGLEDTLVVVTASGGGTRAAALTLSVLRALNEIALPHGATLAQEIDIISSVSGGSVAAGYFALEGPAGFDKLENDFIRRDGMRALLFDGLNPLGLARLAAPGLERIDLLIDYLDERLFHGATYQALLDRQRLPFLVLNAADMVEGVPFPFTQRKMDLLCSDLSSLPLATAVAASAAFPVALTPVTLTNYSPCSATQGKSHWPPPWVTDSIDEPGTRQEDGVWYDNPQRASLARVEQAYALGKDGKAPKSYIHLLDGGIADNLGISEPLRMLATRDTQRSLLGGIDSGRITKLIFVVVNARSFAPSELDQRQATPGELDMLLASINAPIDRTTAGTAAQLRNLLMDEFRQMALGDPAKKARFEALADNTALISVDFDAIVDADCRRKYQAISTTWSLDKRRIDALLKVGGALLGSDPEFERLLRLLGDPARPRLATMEEACQAL</sequence>
<dbReference type="PROSITE" id="PS51257">
    <property type="entry name" value="PROKAR_LIPOPROTEIN"/>
    <property type="match status" value="1"/>
</dbReference>
<dbReference type="InterPro" id="IPR016035">
    <property type="entry name" value="Acyl_Trfase/lysoPLipase"/>
</dbReference>
<evidence type="ECO:0000313" key="4">
    <source>
        <dbReference type="EMBL" id="BBL72518.1"/>
    </source>
</evidence>
<dbReference type="GO" id="GO:0016042">
    <property type="term" value="P:lipid catabolic process"/>
    <property type="evidence" value="ECO:0007669"/>
    <property type="project" value="UniProtKB-UniRule"/>
</dbReference>
<evidence type="ECO:0000256" key="2">
    <source>
        <dbReference type="PROSITE-ProRule" id="PRU01161"/>
    </source>
</evidence>
<dbReference type="PROSITE" id="PS51635">
    <property type="entry name" value="PNPLA"/>
    <property type="match status" value="1"/>
</dbReference>
<dbReference type="KEGG" id="moz:MoryE10_31240"/>
<dbReference type="GO" id="GO:0016787">
    <property type="term" value="F:hydrolase activity"/>
    <property type="evidence" value="ECO:0007669"/>
    <property type="project" value="UniProtKB-UniRule"/>
</dbReference>
<keyword evidence="5" id="KW-1185">Reference proteome</keyword>
<dbReference type="Gene3D" id="3.40.1090.10">
    <property type="entry name" value="Cytosolic phospholipase A2 catalytic domain"/>
    <property type="match status" value="2"/>
</dbReference>
<gene>
    <name evidence="4" type="ORF">MoryE10_31240</name>
</gene>
<keyword evidence="1 2" id="KW-0443">Lipid metabolism</keyword>
<name>A0A8D4VQA2_9GAMM</name>
<dbReference type="InterPro" id="IPR002641">
    <property type="entry name" value="PNPLA_dom"/>
</dbReference>
<dbReference type="Pfam" id="PF01734">
    <property type="entry name" value="Patatin"/>
    <property type="match status" value="1"/>
</dbReference>
<evidence type="ECO:0000313" key="5">
    <source>
        <dbReference type="Proteomes" id="UP000824988"/>
    </source>
</evidence>
<proteinExistence type="predicted"/>
<dbReference type="SUPFAM" id="SSF52151">
    <property type="entry name" value="FabD/lysophospholipase-like"/>
    <property type="match status" value="1"/>
</dbReference>
<keyword evidence="4" id="KW-0449">Lipoprotein</keyword>
<feature type="domain" description="PNPLA" evidence="3">
    <location>
        <begin position="60"/>
        <end position="317"/>
    </location>
</feature>
<dbReference type="Proteomes" id="UP000824988">
    <property type="component" value="Chromosome"/>
</dbReference>
<comment type="caution">
    <text evidence="2">Lacks conserved residue(s) required for the propagation of feature annotation.</text>
</comment>
<feature type="active site" description="Nucleophile" evidence="2">
    <location>
        <position position="101"/>
    </location>
</feature>
<evidence type="ECO:0000259" key="3">
    <source>
        <dbReference type="PROSITE" id="PS51635"/>
    </source>
</evidence>
<feature type="short sequence motif" description="DGA/G" evidence="2">
    <location>
        <begin position="304"/>
        <end position="306"/>
    </location>
</feature>
<reference evidence="4" key="1">
    <citation type="submission" date="2019-06" db="EMBL/GenBank/DDBJ databases">
        <title>Complete genome sequence of Methylogaea oryzae strain JCM16910.</title>
        <authorList>
            <person name="Asakawa S."/>
        </authorList>
    </citation>
    <scope>NUCLEOTIDE SEQUENCE</scope>
    <source>
        <strain evidence="4">E10</strain>
    </source>
</reference>
<dbReference type="RefSeq" id="WP_054774677.1">
    <property type="nucleotide sequence ID" value="NZ_AP019782.1"/>
</dbReference>
<protein>
    <submittedName>
        <fullName evidence="4">Lipoprotein</fullName>
    </submittedName>
</protein>
<organism evidence="4 5">
    <name type="scientific">Methylogaea oryzae</name>
    <dbReference type="NCBI Taxonomy" id="1295382"/>
    <lineage>
        <taxon>Bacteria</taxon>
        <taxon>Pseudomonadati</taxon>
        <taxon>Pseudomonadota</taxon>
        <taxon>Gammaproteobacteria</taxon>
        <taxon>Methylococcales</taxon>
        <taxon>Methylococcaceae</taxon>
        <taxon>Methylogaea</taxon>
    </lineage>
</organism>
<dbReference type="EMBL" id="AP019782">
    <property type="protein sequence ID" value="BBL72518.1"/>
    <property type="molecule type" value="Genomic_DNA"/>
</dbReference>
<accession>A0A8D4VQA2</accession>
<feature type="active site" description="Proton acceptor" evidence="2">
    <location>
        <position position="304"/>
    </location>
</feature>
<dbReference type="AlphaFoldDB" id="A0A8D4VQA2"/>